<evidence type="ECO:0000256" key="1">
    <source>
        <dbReference type="SAM" id="MobiDB-lite"/>
    </source>
</evidence>
<proteinExistence type="predicted"/>
<reference evidence="2 3" key="1">
    <citation type="journal article" date="2016" name="Front. Microbiol.">
        <title>Genome and transcriptome sequences reveal the specific parasitism of the nematophagous Purpureocillium lilacinum 36-1.</title>
        <authorList>
            <person name="Xie J."/>
            <person name="Li S."/>
            <person name="Mo C."/>
            <person name="Xiao X."/>
            <person name="Peng D."/>
            <person name="Wang G."/>
            <person name="Xiao Y."/>
        </authorList>
    </citation>
    <scope>NUCLEOTIDE SEQUENCE [LARGE SCALE GENOMIC DNA]</scope>
    <source>
        <strain evidence="2 3">36-1</strain>
    </source>
</reference>
<dbReference type="EMBL" id="LCWV01000083">
    <property type="protein sequence ID" value="PWI64179.1"/>
    <property type="molecule type" value="Genomic_DNA"/>
</dbReference>
<evidence type="ECO:0000313" key="2">
    <source>
        <dbReference type="EMBL" id="PWI64179.1"/>
    </source>
</evidence>
<protein>
    <submittedName>
        <fullName evidence="2">Uncharacterized protein</fullName>
    </submittedName>
</protein>
<sequence>MGNFLSCDPSAKNGFNNGETVPADFSQSPPPRRKRPHGSIKISPARSNLDTPPPYAKSEGAWAQQLLSALTEAQNQGWLKSLPARHYHLYVDDNYRLPVETRQSMQLFACCIVLILRALKVDATLYFTNFRDLEQLPEHKKRRELYLDELFTCKNWYDAEKHVNESANIENSDQEMRWMTEHQDDDHRFLKLLQHLRQKRRERWDGWPLRDLASEDVLKHCNDAFQFSEKQPQLLNSLAFTLVNAIQGINSLYESGTTAPTSVLILSASQLQDSELNKLKSALGNVMGGAKEFSITVLAFAGELDTGTLRALRTLDQYKSDTEDIIDIITVQELLLFEKGPSARLLAKLFNGHDRNWDKENLNNDQLYGKGQIVLDEIQLPSLEDVMQAVKAA</sequence>
<dbReference type="Proteomes" id="UP000245956">
    <property type="component" value="Unassembled WGS sequence"/>
</dbReference>
<accession>A0A2U3DPK7</accession>
<name>A0A2U3DPK7_PURLI</name>
<gene>
    <name evidence="2" type="ORF">PCL_12062</name>
</gene>
<dbReference type="AlphaFoldDB" id="A0A2U3DPK7"/>
<feature type="region of interest" description="Disordered" evidence="1">
    <location>
        <begin position="1"/>
        <end position="54"/>
    </location>
</feature>
<comment type="caution">
    <text evidence="2">The sequence shown here is derived from an EMBL/GenBank/DDBJ whole genome shotgun (WGS) entry which is preliminary data.</text>
</comment>
<evidence type="ECO:0000313" key="3">
    <source>
        <dbReference type="Proteomes" id="UP000245956"/>
    </source>
</evidence>
<organism evidence="2 3">
    <name type="scientific">Purpureocillium lilacinum</name>
    <name type="common">Paecilomyces lilacinus</name>
    <dbReference type="NCBI Taxonomy" id="33203"/>
    <lineage>
        <taxon>Eukaryota</taxon>
        <taxon>Fungi</taxon>
        <taxon>Dikarya</taxon>
        <taxon>Ascomycota</taxon>
        <taxon>Pezizomycotina</taxon>
        <taxon>Sordariomycetes</taxon>
        <taxon>Hypocreomycetidae</taxon>
        <taxon>Hypocreales</taxon>
        <taxon>Ophiocordycipitaceae</taxon>
        <taxon>Purpureocillium</taxon>
    </lineage>
</organism>